<proteinExistence type="inferred from homology"/>
<dbReference type="RefSeq" id="WP_033092009.1">
    <property type="nucleotide sequence ID" value="NZ_JQED01000003.1"/>
</dbReference>
<feature type="site" description="Contributes to redox potential value" evidence="8">
    <location>
        <position position="38"/>
    </location>
</feature>
<reference evidence="11 12" key="1">
    <citation type="submission" date="2014-08" db="EMBL/GenBank/DDBJ databases">
        <title>Genomic and Phenotypic Diversity of Colwellia psychrerythraea strains from Disparate Marine Basins.</title>
        <authorList>
            <person name="Techtmann S.M."/>
            <person name="Stelling S.C."/>
            <person name="Utturkar S.M."/>
            <person name="Alshibli N."/>
            <person name="Harris A."/>
            <person name="Brown S.D."/>
            <person name="Hazen T.C."/>
        </authorList>
    </citation>
    <scope>NUCLEOTIDE SEQUENCE [LARGE SCALE GENOMIC DNA]</scope>
    <source>
        <strain evidence="11 12">ND2E</strain>
    </source>
</reference>
<dbReference type="CDD" id="cd02947">
    <property type="entry name" value="TRX_family"/>
    <property type="match status" value="1"/>
</dbReference>
<evidence type="ECO:0000256" key="8">
    <source>
        <dbReference type="PIRSR" id="PIRSR000077-1"/>
    </source>
</evidence>
<feature type="site" description="Contributes to redox potential value" evidence="8">
    <location>
        <position position="39"/>
    </location>
</feature>
<dbReference type="Pfam" id="PF00085">
    <property type="entry name" value="Thioredoxin"/>
    <property type="match status" value="1"/>
</dbReference>
<feature type="disulfide bond" description="Redox-active" evidence="9">
    <location>
        <begin position="37"/>
        <end position="40"/>
    </location>
</feature>
<dbReference type="InterPro" id="IPR013766">
    <property type="entry name" value="Thioredoxin_domain"/>
</dbReference>
<evidence type="ECO:0000256" key="4">
    <source>
        <dbReference type="ARBA" id="ARBA00023157"/>
    </source>
</evidence>
<evidence type="ECO:0000256" key="2">
    <source>
        <dbReference type="ARBA" id="ARBA00022448"/>
    </source>
</evidence>
<dbReference type="InterPro" id="IPR017937">
    <property type="entry name" value="Thioredoxin_CS"/>
</dbReference>
<keyword evidence="2" id="KW-0813">Transport</keyword>
<dbReference type="EMBL" id="JQED01000003">
    <property type="protein sequence ID" value="KGJ95443.1"/>
    <property type="molecule type" value="Genomic_DNA"/>
</dbReference>
<feature type="domain" description="Thioredoxin" evidence="10">
    <location>
        <begin position="1"/>
        <end position="109"/>
    </location>
</feature>
<dbReference type="Gene3D" id="3.40.30.10">
    <property type="entry name" value="Glutaredoxin"/>
    <property type="match status" value="1"/>
</dbReference>
<evidence type="ECO:0000313" key="12">
    <source>
        <dbReference type="Proteomes" id="UP000029843"/>
    </source>
</evidence>
<dbReference type="PRINTS" id="PR00421">
    <property type="entry name" value="THIOREDOXIN"/>
</dbReference>
<evidence type="ECO:0000256" key="9">
    <source>
        <dbReference type="PIRSR" id="PIRSR000077-4"/>
    </source>
</evidence>
<dbReference type="SUPFAM" id="SSF52833">
    <property type="entry name" value="Thioredoxin-like"/>
    <property type="match status" value="1"/>
</dbReference>
<feature type="site" description="Deprotonates C-terminal active site Cys" evidence="8">
    <location>
        <position position="31"/>
    </location>
</feature>
<dbReference type="GO" id="GO:0005829">
    <property type="term" value="C:cytosol"/>
    <property type="evidence" value="ECO:0007669"/>
    <property type="project" value="TreeGrafter"/>
</dbReference>
<evidence type="ECO:0000256" key="3">
    <source>
        <dbReference type="ARBA" id="ARBA00022982"/>
    </source>
</evidence>
<dbReference type="PROSITE" id="PS00194">
    <property type="entry name" value="THIOREDOXIN_1"/>
    <property type="match status" value="1"/>
</dbReference>
<evidence type="ECO:0000313" key="11">
    <source>
        <dbReference type="EMBL" id="KGJ95443.1"/>
    </source>
</evidence>
<keyword evidence="3" id="KW-0249">Electron transport</keyword>
<gene>
    <name evidence="11" type="ORF">ND2E_1225</name>
</gene>
<accession>A0A099L0P0</accession>
<feature type="active site" description="Nucleophile" evidence="8">
    <location>
        <position position="37"/>
    </location>
</feature>
<protein>
    <recommendedName>
        <fullName evidence="6 7">Thioredoxin</fullName>
    </recommendedName>
</protein>
<dbReference type="PROSITE" id="PS51352">
    <property type="entry name" value="THIOREDOXIN_2"/>
    <property type="match status" value="1"/>
</dbReference>
<evidence type="ECO:0000256" key="5">
    <source>
        <dbReference type="ARBA" id="ARBA00023284"/>
    </source>
</evidence>
<evidence type="ECO:0000256" key="1">
    <source>
        <dbReference type="ARBA" id="ARBA00008987"/>
    </source>
</evidence>
<dbReference type="Proteomes" id="UP000029843">
    <property type="component" value="Unassembled WGS sequence"/>
</dbReference>
<dbReference type="InterPro" id="IPR005746">
    <property type="entry name" value="Thioredoxin"/>
</dbReference>
<dbReference type="FunFam" id="3.40.30.10:FF:000001">
    <property type="entry name" value="Thioredoxin"/>
    <property type="match status" value="1"/>
</dbReference>
<dbReference type="PIRSF" id="PIRSF000077">
    <property type="entry name" value="Thioredoxin"/>
    <property type="match status" value="1"/>
</dbReference>
<dbReference type="InterPro" id="IPR036249">
    <property type="entry name" value="Thioredoxin-like_sf"/>
</dbReference>
<evidence type="ECO:0000256" key="6">
    <source>
        <dbReference type="NCBIfam" id="TIGR01068"/>
    </source>
</evidence>
<feature type="active site" description="Nucleophile" evidence="8">
    <location>
        <position position="40"/>
    </location>
</feature>
<dbReference type="PATRIC" id="fig|28229.4.peg.216"/>
<evidence type="ECO:0000259" key="10">
    <source>
        <dbReference type="PROSITE" id="PS51352"/>
    </source>
</evidence>
<evidence type="ECO:0000256" key="7">
    <source>
        <dbReference type="PIRNR" id="PIRNR000077"/>
    </source>
</evidence>
<dbReference type="GO" id="GO:0045454">
    <property type="term" value="P:cell redox homeostasis"/>
    <property type="evidence" value="ECO:0007669"/>
    <property type="project" value="TreeGrafter"/>
</dbReference>
<dbReference type="PANTHER" id="PTHR45663">
    <property type="entry name" value="GEO12009P1"/>
    <property type="match status" value="1"/>
</dbReference>
<keyword evidence="5 9" id="KW-0676">Redox-active center</keyword>
<dbReference type="OrthoDB" id="9790390at2"/>
<dbReference type="NCBIfam" id="TIGR01068">
    <property type="entry name" value="thioredoxin"/>
    <property type="match status" value="1"/>
</dbReference>
<comment type="similarity">
    <text evidence="1 7">Belongs to the thioredoxin family.</text>
</comment>
<sequence>MSTETLIKVKEILAEQFSQEVEQSSGKVLIDFYAPWCAPCKMLAPVVEQIALEHEDIKVVKINADNSQELMAKFGIRGIPTLLLMNNGELMATKVGAASVSQVKTFVQQ</sequence>
<name>A0A099L0P0_COLPS</name>
<dbReference type="AlphaFoldDB" id="A0A099L0P0"/>
<dbReference type="GO" id="GO:0015035">
    <property type="term" value="F:protein-disulfide reductase activity"/>
    <property type="evidence" value="ECO:0007669"/>
    <property type="project" value="UniProtKB-UniRule"/>
</dbReference>
<comment type="caution">
    <text evidence="11">The sequence shown here is derived from an EMBL/GenBank/DDBJ whole genome shotgun (WGS) entry which is preliminary data.</text>
</comment>
<organism evidence="11 12">
    <name type="scientific">Colwellia psychrerythraea</name>
    <name type="common">Vibrio psychroerythus</name>
    <dbReference type="NCBI Taxonomy" id="28229"/>
    <lineage>
        <taxon>Bacteria</taxon>
        <taxon>Pseudomonadati</taxon>
        <taxon>Pseudomonadota</taxon>
        <taxon>Gammaproteobacteria</taxon>
        <taxon>Alteromonadales</taxon>
        <taxon>Colwelliaceae</taxon>
        <taxon>Colwellia</taxon>
    </lineage>
</organism>
<keyword evidence="4 9" id="KW-1015">Disulfide bond</keyword>
<dbReference type="PANTHER" id="PTHR45663:SF11">
    <property type="entry name" value="GEO12009P1"/>
    <property type="match status" value="1"/>
</dbReference>